<dbReference type="InterPro" id="IPR015421">
    <property type="entry name" value="PyrdxlP-dep_Trfase_major"/>
</dbReference>
<keyword evidence="2" id="KW-0808">Transferase</keyword>
<evidence type="ECO:0000313" key="3">
    <source>
        <dbReference type="Proteomes" id="UP000254340"/>
    </source>
</evidence>
<dbReference type="EMBL" id="UGLH01000006">
    <property type="protein sequence ID" value="STT84977.1"/>
    <property type="molecule type" value="Genomic_DNA"/>
</dbReference>
<dbReference type="Proteomes" id="UP000254340">
    <property type="component" value="Unassembled WGS sequence"/>
</dbReference>
<dbReference type="InterPro" id="IPR051446">
    <property type="entry name" value="HTH_trans_reg/aminotransferase"/>
</dbReference>
<evidence type="ECO:0000259" key="1">
    <source>
        <dbReference type="Pfam" id="PF00155"/>
    </source>
</evidence>
<dbReference type="CDD" id="cd00609">
    <property type="entry name" value="AAT_like"/>
    <property type="match status" value="1"/>
</dbReference>
<dbReference type="Gene3D" id="3.90.1150.10">
    <property type="entry name" value="Aspartate Aminotransferase, domain 1"/>
    <property type="match status" value="1"/>
</dbReference>
<proteinExistence type="predicted"/>
<organism evidence="2 3">
    <name type="scientific">Klebsiella pneumoniae</name>
    <dbReference type="NCBI Taxonomy" id="573"/>
    <lineage>
        <taxon>Bacteria</taxon>
        <taxon>Pseudomonadati</taxon>
        <taxon>Pseudomonadota</taxon>
        <taxon>Gammaproteobacteria</taxon>
        <taxon>Enterobacterales</taxon>
        <taxon>Enterobacteriaceae</taxon>
        <taxon>Klebsiella/Raoultella group</taxon>
        <taxon>Klebsiella</taxon>
        <taxon>Klebsiella pneumoniae complex</taxon>
    </lineage>
</organism>
<accession>A0A377XNY2</accession>
<dbReference type="SUPFAM" id="SSF53383">
    <property type="entry name" value="PLP-dependent transferases"/>
    <property type="match status" value="1"/>
</dbReference>
<feature type="domain" description="Aminotransferase class I/classII large" evidence="1">
    <location>
        <begin position="1"/>
        <end position="242"/>
    </location>
</feature>
<dbReference type="Pfam" id="PF00155">
    <property type="entry name" value="Aminotran_1_2"/>
    <property type="match status" value="1"/>
</dbReference>
<dbReference type="PANTHER" id="PTHR46577">
    <property type="entry name" value="HTH-TYPE TRANSCRIPTIONAL REGULATORY PROTEIN GABR"/>
    <property type="match status" value="1"/>
</dbReference>
<dbReference type="GO" id="GO:0008483">
    <property type="term" value="F:transaminase activity"/>
    <property type="evidence" value="ECO:0007669"/>
    <property type="project" value="UniProtKB-KW"/>
</dbReference>
<gene>
    <name evidence="2" type="primary">yjiR_3</name>
    <name evidence="2" type="ORF">NCTC5047_06041</name>
</gene>
<dbReference type="PANTHER" id="PTHR46577:SF1">
    <property type="entry name" value="HTH-TYPE TRANSCRIPTIONAL REGULATORY PROTEIN GABR"/>
    <property type="match status" value="1"/>
</dbReference>
<sequence length="267" mass="29927">MDALTYSGFKALAALYHLELAAIPCRPEGPDLRALHTLCQQRRVRAVYTMPTLHNPLDWVLNTGQRQALADLARQHDLLIIEDAAYARLVSRPPPPVVSYAPERTVYVTGFSKNIATGLRVGVVISPPRYRPEIERAIRATTWNTPTLISSLICAWIEDGTVARFETQKRQDARQRQQVAREVLCGLPVVSHPDSYFVWLPLGEESRADRLANALMERRISVSTAEPFCVSATIPQALRIALGSVPFDSLRPALLSVRDAVEYEQYR</sequence>
<protein>
    <submittedName>
        <fullName evidence="2">GntR family transcriptional regulator domain / Aspartate aminotransferase</fullName>
    </submittedName>
</protein>
<dbReference type="GO" id="GO:0030170">
    <property type="term" value="F:pyridoxal phosphate binding"/>
    <property type="evidence" value="ECO:0007669"/>
    <property type="project" value="InterPro"/>
</dbReference>
<dbReference type="InterPro" id="IPR015424">
    <property type="entry name" value="PyrdxlP-dep_Trfase"/>
</dbReference>
<keyword evidence="2" id="KW-0032">Aminotransferase</keyword>
<evidence type="ECO:0000313" key="2">
    <source>
        <dbReference type="EMBL" id="STT84977.1"/>
    </source>
</evidence>
<reference evidence="2 3" key="1">
    <citation type="submission" date="2018-06" db="EMBL/GenBank/DDBJ databases">
        <authorList>
            <consortium name="Pathogen Informatics"/>
            <person name="Doyle S."/>
        </authorList>
    </citation>
    <scope>NUCLEOTIDE SEQUENCE [LARGE SCALE GENOMIC DNA]</scope>
    <source>
        <strain evidence="2 3">NCTC5047</strain>
    </source>
</reference>
<dbReference type="AlphaFoldDB" id="A0A377XNY2"/>
<dbReference type="InterPro" id="IPR015422">
    <property type="entry name" value="PyrdxlP-dep_Trfase_small"/>
</dbReference>
<name>A0A377XNY2_KLEPN</name>
<dbReference type="Gene3D" id="3.40.640.10">
    <property type="entry name" value="Type I PLP-dependent aspartate aminotransferase-like (Major domain)"/>
    <property type="match status" value="1"/>
</dbReference>
<dbReference type="InterPro" id="IPR004839">
    <property type="entry name" value="Aminotransferase_I/II_large"/>
</dbReference>